<proteinExistence type="inferred from homology"/>
<keyword evidence="3" id="KW-0732">Signal</keyword>
<dbReference type="AlphaFoldDB" id="A0A1I5CGN0"/>
<evidence type="ECO:0000313" key="5">
    <source>
        <dbReference type="Proteomes" id="UP000199153"/>
    </source>
</evidence>
<dbReference type="GO" id="GO:0006006">
    <property type="term" value="P:glucose metabolic process"/>
    <property type="evidence" value="ECO:0007669"/>
    <property type="project" value="UniProtKB-KW"/>
</dbReference>
<dbReference type="InterPro" id="IPR019405">
    <property type="entry name" value="Lactonase_7-beta_prop"/>
</dbReference>
<dbReference type="GO" id="GO:0005829">
    <property type="term" value="C:cytosol"/>
    <property type="evidence" value="ECO:0007669"/>
    <property type="project" value="TreeGrafter"/>
</dbReference>
<reference evidence="4 5" key="1">
    <citation type="submission" date="2016-10" db="EMBL/GenBank/DDBJ databases">
        <authorList>
            <person name="de Groot N.N."/>
        </authorList>
    </citation>
    <scope>NUCLEOTIDE SEQUENCE [LARGE SCALE GENOMIC DNA]</scope>
    <source>
        <strain evidence="4 5">DSM 17794</strain>
    </source>
</reference>
<dbReference type="PANTHER" id="PTHR30344">
    <property type="entry name" value="6-PHOSPHOGLUCONOLACTONASE-RELATED"/>
    <property type="match status" value="1"/>
</dbReference>
<protein>
    <submittedName>
        <fullName evidence="4">6-phosphogluconolactonase</fullName>
    </submittedName>
</protein>
<dbReference type="STRING" id="287099.SAMN05660413_02855"/>
<dbReference type="PANTHER" id="PTHR30344:SF1">
    <property type="entry name" value="6-PHOSPHOGLUCONOLACTONASE"/>
    <property type="match status" value="1"/>
</dbReference>
<evidence type="ECO:0000256" key="3">
    <source>
        <dbReference type="SAM" id="SignalP"/>
    </source>
</evidence>
<dbReference type="RefSeq" id="WP_093410873.1">
    <property type="nucleotide sequence ID" value="NZ_FOVL01000021.1"/>
</dbReference>
<keyword evidence="2" id="KW-0119">Carbohydrate metabolism</keyword>
<dbReference type="EMBL" id="FOVL01000021">
    <property type="protein sequence ID" value="SFN86148.1"/>
    <property type="molecule type" value="Genomic_DNA"/>
</dbReference>
<keyword evidence="2" id="KW-0313">Glucose metabolism</keyword>
<evidence type="ECO:0000313" key="4">
    <source>
        <dbReference type="EMBL" id="SFN86148.1"/>
    </source>
</evidence>
<organism evidence="4 5">
    <name type="scientific">Salegentibacter flavus</name>
    <dbReference type="NCBI Taxonomy" id="287099"/>
    <lineage>
        <taxon>Bacteria</taxon>
        <taxon>Pseudomonadati</taxon>
        <taxon>Bacteroidota</taxon>
        <taxon>Flavobacteriia</taxon>
        <taxon>Flavobacteriales</taxon>
        <taxon>Flavobacteriaceae</taxon>
        <taxon>Salegentibacter</taxon>
    </lineage>
</organism>
<dbReference type="InterPro" id="IPR011048">
    <property type="entry name" value="Haem_d1_sf"/>
</dbReference>
<evidence type="ECO:0000256" key="1">
    <source>
        <dbReference type="ARBA" id="ARBA00005564"/>
    </source>
</evidence>
<dbReference type="InterPro" id="IPR050282">
    <property type="entry name" value="Cycloisomerase_2"/>
</dbReference>
<feature type="signal peptide" evidence="3">
    <location>
        <begin position="1"/>
        <end position="23"/>
    </location>
</feature>
<dbReference type="Gene3D" id="2.130.10.10">
    <property type="entry name" value="YVTN repeat-like/Quinoprotein amine dehydrogenase"/>
    <property type="match status" value="1"/>
</dbReference>
<accession>A0A1I5CGN0</accession>
<comment type="similarity">
    <text evidence="1">Belongs to the cycloisomerase 2 family.</text>
</comment>
<dbReference type="Proteomes" id="UP000199153">
    <property type="component" value="Unassembled WGS sequence"/>
</dbReference>
<feature type="chain" id="PRO_5011436276" evidence="3">
    <location>
        <begin position="24"/>
        <end position="373"/>
    </location>
</feature>
<dbReference type="InterPro" id="IPR015943">
    <property type="entry name" value="WD40/YVTN_repeat-like_dom_sf"/>
</dbReference>
<dbReference type="GO" id="GO:0017057">
    <property type="term" value="F:6-phosphogluconolactonase activity"/>
    <property type="evidence" value="ECO:0007669"/>
    <property type="project" value="TreeGrafter"/>
</dbReference>
<gene>
    <name evidence="4" type="ORF">SAMN05660413_02855</name>
</gene>
<dbReference type="Pfam" id="PF10282">
    <property type="entry name" value="Lactonase"/>
    <property type="match status" value="1"/>
</dbReference>
<dbReference type="OrthoDB" id="9790815at2"/>
<keyword evidence="5" id="KW-1185">Reference proteome</keyword>
<evidence type="ECO:0000256" key="2">
    <source>
        <dbReference type="ARBA" id="ARBA00022526"/>
    </source>
</evidence>
<name>A0A1I5CGN0_9FLAO</name>
<sequence length="373" mass="41377">MVINKMKFLPVFLFGLLSIPLVSQNPVYIGTYTKTEGHVDGKANGVYLMHQDAKTGDLSDPVCVAEVINPSFVKTSSDGKNLYAVSELAPGDGESGYIYSFSRNADNSLEELGKISTESFAPCHIEIDQSGKYVFVSNYVGGVVMLYERDEKGNLQKKQKIELENPKASHPHSVSISKDNKFAYINDLGNDKVWIYNFDAETGKLTPKDKPYVELEEGAGPRHFSFSKDEEFAYTINELNSSLSVFKKDSLGGLSLIKSYPSLPENFDEKNFTADIHLHPNGNFLYASNRGHNSIAAFQVNKESGKLILIGHYATQGEFPRNFAISPDGNFLYAANQNSDNISIFRINKMDGKLIPHLEPAEVKTPVCIEFAK</sequence>
<dbReference type="SUPFAM" id="SSF51004">
    <property type="entry name" value="C-terminal (heme d1) domain of cytochrome cd1-nitrite reductase"/>
    <property type="match status" value="1"/>
</dbReference>